<keyword evidence="2" id="KW-1133">Transmembrane helix</keyword>
<keyword evidence="4" id="KW-1185">Reference proteome</keyword>
<feature type="compositionally biased region" description="Basic and acidic residues" evidence="1">
    <location>
        <begin position="143"/>
        <end position="160"/>
    </location>
</feature>
<sequence length="160" mass="16511">MSLTPNTAGVDANDSAAAWRFAVACVATRRTLAVATAFAAALGLLPLYESVWWWDLLTHTLAGAAITGWLLLSRLRLAWVLVTLAALSGAWEVAEFATPNYVFVAGGAADTAVDVACNFFGAAVAAAGFGLVRTAGGPAADGDAGRRTRPRDSGRTPTDD</sequence>
<feature type="region of interest" description="Disordered" evidence="1">
    <location>
        <begin position="137"/>
        <end position="160"/>
    </location>
</feature>
<dbReference type="EMBL" id="FOYT01000002">
    <property type="protein sequence ID" value="SFR58285.1"/>
    <property type="molecule type" value="Genomic_DNA"/>
</dbReference>
<name>A0A1I6HV15_9EURY</name>
<dbReference type="Pfam" id="PF09997">
    <property type="entry name" value="DUF2238"/>
    <property type="match status" value="1"/>
</dbReference>
<evidence type="ECO:0000256" key="1">
    <source>
        <dbReference type="SAM" id="MobiDB-lite"/>
    </source>
</evidence>
<dbReference type="Proteomes" id="UP000198531">
    <property type="component" value="Unassembled WGS sequence"/>
</dbReference>
<accession>A0A1I6HV15</accession>
<evidence type="ECO:0000256" key="2">
    <source>
        <dbReference type="SAM" id="Phobius"/>
    </source>
</evidence>
<proteinExistence type="predicted"/>
<dbReference type="RefSeq" id="WP_089808155.1">
    <property type="nucleotide sequence ID" value="NZ_FOYT01000002.1"/>
</dbReference>
<evidence type="ECO:0000313" key="3">
    <source>
        <dbReference type="EMBL" id="SFR58285.1"/>
    </source>
</evidence>
<reference evidence="4" key="1">
    <citation type="submission" date="2016-10" db="EMBL/GenBank/DDBJ databases">
        <authorList>
            <person name="Varghese N."/>
            <person name="Submissions S."/>
        </authorList>
    </citation>
    <scope>NUCLEOTIDE SEQUENCE [LARGE SCALE GENOMIC DNA]</scope>
    <source>
        <strain evidence="4">CGMCC 1.7736</strain>
    </source>
</reference>
<organism evidence="3 4">
    <name type="scientific">Halogeometricum rufum</name>
    <dbReference type="NCBI Taxonomy" id="553469"/>
    <lineage>
        <taxon>Archaea</taxon>
        <taxon>Methanobacteriati</taxon>
        <taxon>Methanobacteriota</taxon>
        <taxon>Stenosarchaea group</taxon>
        <taxon>Halobacteria</taxon>
        <taxon>Halobacteriales</taxon>
        <taxon>Haloferacaceae</taxon>
        <taxon>Halogeometricum</taxon>
    </lineage>
</organism>
<evidence type="ECO:0000313" key="4">
    <source>
        <dbReference type="Proteomes" id="UP000198531"/>
    </source>
</evidence>
<gene>
    <name evidence="3" type="ORF">SAMN04487947_2541</name>
</gene>
<evidence type="ECO:0008006" key="5">
    <source>
        <dbReference type="Google" id="ProtNLM"/>
    </source>
</evidence>
<protein>
    <recommendedName>
        <fullName evidence="5">VanZ like family protein</fullName>
    </recommendedName>
</protein>
<dbReference type="InterPro" id="IPR014509">
    <property type="entry name" value="YjdF-like"/>
</dbReference>
<dbReference type="AlphaFoldDB" id="A0A1I6HV15"/>
<keyword evidence="2" id="KW-0812">Transmembrane</keyword>
<feature type="transmembrane region" description="Helical" evidence="2">
    <location>
        <begin position="51"/>
        <end position="72"/>
    </location>
</feature>
<keyword evidence="2" id="KW-0472">Membrane</keyword>